<dbReference type="GO" id="GO:0016787">
    <property type="term" value="F:hydrolase activity"/>
    <property type="evidence" value="ECO:0007669"/>
    <property type="project" value="UniProtKB-KW"/>
</dbReference>
<dbReference type="PANTHER" id="PTHR43689:SF8">
    <property type="entry name" value="ALPHA_BETA-HYDROLASES SUPERFAMILY PROTEIN"/>
    <property type="match status" value="1"/>
</dbReference>
<evidence type="ECO:0000259" key="1">
    <source>
        <dbReference type="Pfam" id="PF12697"/>
    </source>
</evidence>
<dbReference type="InterPro" id="IPR000073">
    <property type="entry name" value="AB_hydrolase_1"/>
</dbReference>
<proteinExistence type="predicted"/>
<accession>A0A3L6ZKB4</accession>
<keyword evidence="2" id="KW-0378">Hydrolase</keyword>
<keyword evidence="3" id="KW-1185">Reference proteome</keyword>
<protein>
    <submittedName>
        <fullName evidence="2">Alpha/beta fold hydrolase</fullName>
    </submittedName>
</protein>
<evidence type="ECO:0000313" key="2">
    <source>
        <dbReference type="EMBL" id="RLP68283.1"/>
    </source>
</evidence>
<dbReference type="InterPro" id="IPR029058">
    <property type="entry name" value="AB_hydrolase_fold"/>
</dbReference>
<dbReference type="Pfam" id="PF12697">
    <property type="entry name" value="Abhydrolase_6"/>
    <property type="match status" value="1"/>
</dbReference>
<feature type="domain" description="AB hydrolase-1" evidence="1">
    <location>
        <begin position="24"/>
        <end position="258"/>
    </location>
</feature>
<sequence length="284" mass="30858">MWWNWRGHEVHVLRRENRNAPVRVLLVHGAGGHSAALWPIASLLPPNQVELAAVDLPLYGETISPDPAAVRYQDWVALLCEFVLSEDDGRPLLLLGASIGGMLAYEVAARTGRPVAVVATCLLDPRDPQAPAVMTRFGPLGMLGGLLARFLPNRLAGRCIPMSWVAALSKMSRDPGLSHLCTVDPRGGGAKVPLGFLASLMTYRHVPPEEMQIPVTLAHPAKDAWTPVEVSTRWLSRIAAPAEMVMLRECGHFPIEDPGLADLVNAVERAARRAQRDDALPPLT</sequence>
<dbReference type="PANTHER" id="PTHR43689">
    <property type="entry name" value="HYDROLASE"/>
    <property type="match status" value="1"/>
</dbReference>
<dbReference type="EMBL" id="RCUV01000022">
    <property type="protein sequence ID" value="RLP68283.1"/>
    <property type="molecule type" value="Genomic_DNA"/>
</dbReference>
<organism evidence="2 3">
    <name type="scientific">Mycetocola manganoxydans</name>
    <dbReference type="NCBI Taxonomy" id="699879"/>
    <lineage>
        <taxon>Bacteria</taxon>
        <taxon>Bacillati</taxon>
        <taxon>Actinomycetota</taxon>
        <taxon>Actinomycetes</taxon>
        <taxon>Micrococcales</taxon>
        <taxon>Microbacteriaceae</taxon>
        <taxon>Mycetocola</taxon>
    </lineage>
</organism>
<name>A0A3L6ZKB4_9MICO</name>
<gene>
    <name evidence="2" type="ORF">D9V29_14105</name>
</gene>
<dbReference type="SUPFAM" id="SSF53474">
    <property type="entry name" value="alpha/beta-Hydrolases"/>
    <property type="match status" value="1"/>
</dbReference>
<dbReference type="OrthoDB" id="1376138at2"/>
<dbReference type="AlphaFoldDB" id="A0A3L6ZKB4"/>
<comment type="caution">
    <text evidence="2">The sequence shown here is derived from an EMBL/GenBank/DDBJ whole genome shotgun (WGS) entry which is preliminary data.</text>
</comment>
<dbReference type="Proteomes" id="UP000270299">
    <property type="component" value="Unassembled WGS sequence"/>
</dbReference>
<dbReference type="Gene3D" id="3.40.50.1820">
    <property type="entry name" value="alpha/beta hydrolase"/>
    <property type="match status" value="1"/>
</dbReference>
<reference evidence="2 3" key="1">
    <citation type="submission" date="2018-10" db="EMBL/GenBank/DDBJ databases">
        <authorList>
            <person name="Li J."/>
        </authorList>
    </citation>
    <scope>NUCLEOTIDE SEQUENCE [LARGE SCALE GENOMIC DNA]</scope>
    <source>
        <strain evidence="2 3">CCTCC AB209002</strain>
    </source>
</reference>
<evidence type="ECO:0000313" key="3">
    <source>
        <dbReference type="Proteomes" id="UP000270299"/>
    </source>
</evidence>